<organism evidence="1 2">
    <name type="scientific">Tanacetum coccineum</name>
    <dbReference type="NCBI Taxonomy" id="301880"/>
    <lineage>
        <taxon>Eukaryota</taxon>
        <taxon>Viridiplantae</taxon>
        <taxon>Streptophyta</taxon>
        <taxon>Embryophyta</taxon>
        <taxon>Tracheophyta</taxon>
        <taxon>Spermatophyta</taxon>
        <taxon>Magnoliopsida</taxon>
        <taxon>eudicotyledons</taxon>
        <taxon>Gunneridae</taxon>
        <taxon>Pentapetalae</taxon>
        <taxon>asterids</taxon>
        <taxon>campanulids</taxon>
        <taxon>Asterales</taxon>
        <taxon>Asteraceae</taxon>
        <taxon>Asteroideae</taxon>
        <taxon>Anthemideae</taxon>
        <taxon>Anthemidinae</taxon>
        <taxon>Tanacetum</taxon>
    </lineage>
</organism>
<keyword evidence="2" id="KW-1185">Reference proteome</keyword>
<protein>
    <submittedName>
        <fullName evidence="1">Uncharacterized protein</fullName>
    </submittedName>
</protein>
<sequence>MIEGTRTKEIQWEEILTDNPKEERAIINPHFLGQLKPSDMIGVLNELAEYSLERKDAVAGFKRRRLDLFSDGVMDLMTVSGRS</sequence>
<accession>A0ABQ5BUH0</accession>
<reference evidence="1" key="2">
    <citation type="submission" date="2022-01" db="EMBL/GenBank/DDBJ databases">
        <authorList>
            <person name="Yamashiro T."/>
            <person name="Shiraishi A."/>
            <person name="Satake H."/>
            <person name="Nakayama K."/>
        </authorList>
    </citation>
    <scope>NUCLEOTIDE SEQUENCE</scope>
</reference>
<name>A0ABQ5BUH0_9ASTR</name>
<comment type="caution">
    <text evidence="1">The sequence shown here is derived from an EMBL/GenBank/DDBJ whole genome shotgun (WGS) entry which is preliminary data.</text>
</comment>
<dbReference type="EMBL" id="BQNB010013564">
    <property type="protein sequence ID" value="GJT17522.1"/>
    <property type="molecule type" value="Genomic_DNA"/>
</dbReference>
<gene>
    <name evidence="1" type="ORF">Tco_0876228</name>
</gene>
<evidence type="ECO:0000313" key="2">
    <source>
        <dbReference type="Proteomes" id="UP001151760"/>
    </source>
</evidence>
<dbReference type="Proteomes" id="UP001151760">
    <property type="component" value="Unassembled WGS sequence"/>
</dbReference>
<evidence type="ECO:0000313" key="1">
    <source>
        <dbReference type="EMBL" id="GJT17522.1"/>
    </source>
</evidence>
<reference evidence="1" key="1">
    <citation type="journal article" date="2022" name="Int. J. Mol. Sci.">
        <title>Draft Genome of Tanacetum Coccineum: Genomic Comparison of Closely Related Tanacetum-Family Plants.</title>
        <authorList>
            <person name="Yamashiro T."/>
            <person name="Shiraishi A."/>
            <person name="Nakayama K."/>
            <person name="Satake H."/>
        </authorList>
    </citation>
    <scope>NUCLEOTIDE SEQUENCE</scope>
</reference>
<proteinExistence type="predicted"/>